<protein>
    <submittedName>
        <fullName evidence="3">Uncharacterized protein</fullName>
    </submittedName>
</protein>
<evidence type="ECO:0000313" key="3">
    <source>
        <dbReference type="EMBL" id="OGF25970.1"/>
    </source>
</evidence>
<feature type="transmembrane region" description="Helical" evidence="2">
    <location>
        <begin position="12"/>
        <end position="33"/>
    </location>
</feature>
<proteinExistence type="predicted"/>
<evidence type="ECO:0000313" key="4">
    <source>
        <dbReference type="Proteomes" id="UP000178367"/>
    </source>
</evidence>
<gene>
    <name evidence="3" type="ORF">A2227_05720</name>
</gene>
<sequence>MKVNNRKLNNPVLYGAMILAVAVLAGTIAWTGYQASAQDSVTSDNENMAAENEKYNQIRQDLAAIAEKYKPRLDQNGDISRDDWAGMQSEIYDAMKKHGINPGVMIQNAKGTMDKGQDQSAGGNDQDGQFRNDLAVIAEKYKPRLDQNGNISRDDWVNMQEEIYDLMRRSDMNPGTMIQGAKGMINGGWDRSAAGNDQDGQFRNDLAAIAEKYKLRLDQNGDISRDNWVNMQGEIYDLMQRNDMNPGIMIQDIGWMDKKTMDESDASTMENESELEDSWAEY</sequence>
<feature type="compositionally biased region" description="Acidic residues" evidence="1">
    <location>
        <begin position="271"/>
        <end position="282"/>
    </location>
</feature>
<accession>A0A1F5SGZ2</accession>
<keyword evidence="2" id="KW-0472">Membrane</keyword>
<reference evidence="3 4" key="1">
    <citation type="journal article" date="2016" name="Nat. Commun.">
        <title>Thousands of microbial genomes shed light on interconnected biogeochemical processes in an aquifer system.</title>
        <authorList>
            <person name="Anantharaman K."/>
            <person name="Brown C.T."/>
            <person name="Hug L.A."/>
            <person name="Sharon I."/>
            <person name="Castelle C.J."/>
            <person name="Probst A.J."/>
            <person name="Thomas B.C."/>
            <person name="Singh A."/>
            <person name="Wilkins M.J."/>
            <person name="Karaoz U."/>
            <person name="Brodie E.L."/>
            <person name="Williams K.H."/>
            <person name="Hubbard S.S."/>
            <person name="Banfield J.F."/>
        </authorList>
    </citation>
    <scope>NUCLEOTIDE SEQUENCE [LARGE SCALE GENOMIC DNA]</scope>
</reference>
<keyword evidence="2" id="KW-1133">Transmembrane helix</keyword>
<dbReference type="STRING" id="1797994.A2227_05720"/>
<evidence type="ECO:0000256" key="2">
    <source>
        <dbReference type="SAM" id="Phobius"/>
    </source>
</evidence>
<dbReference type="EMBL" id="MFGB01000018">
    <property type="protein sequence ID" value="OGF25970.1"/>
    <property type="molecule type" value="Genomic_DNA"/>
</dbReference>
<organism evidence="3 4">
    <name type="scientific">Candidatus Falkowbacteria bacterium RIFOXYA2_FULL_47_19</name>
    <dbReference type="NCBI Taxonomy" id="1797994"/>
    <lineage>
        <taxon>Bacteria</taxon>
        <taxon>Candidatus Falkowiibacteriota</taxon>
    </lineage>
</organism>
<dbReference type="Proteomes" id="UP000178367">
    <property type="component" value="Unassembled WGS sequence"/>
</dbReference>
<dbReference type="AlphaFoldDB" id="A0A1F5SGZ2"/>
<evidence type="ECO:0000256" key="1">
    <source>
        <dbReference type="SAM" id="MobiDB-lite"/>
    </source>
</evidence>
<comment type="caution">
    <text evidence="3">The sequence shown here is derived from an EMBL/GenBank/DDBJ whole genome shotgun (WGS) entry which is preliminary data.</text>
</comment>
<keyword evidence="2" id="KW-0812">Transmembrane</keyword>
<name>A0A1F5SGZ2_9BACT</name>
<feature type="region of interest" description="Disordered" evidence="1">
    <location>
        <begin position="261"/>
        <end position="282"/>
    </location>
</feature>